<name>A0A371FJ66_MUCPR</name>
<reference evidence="1" key="1">
    <citation type="submission" date="2018-05" db="EMBL/GenBank/DDBJ databases">
        <title>Draft genome of Mucuna pruriens seed.</title>
        <authorList>
            <person name="Nnadi N.E."/>
            <person name="Vos R."/>
            <person name="Hasami M.H."/>
            <person name="Devisetty U.K."/>
            <person name="Aguiy J.C."/>
        </authorList>
    </citation>
    <scope>NUCLEOTIDE SEQUENCE [LARGE SCALE GENOMIC DNA]</scope>
    <source>
        <strain evidence="1">JCA_2017</strain>
    </source>
</reference>
<feature type="non-terminal residue" evidence="1">
    <location>
        <position position="1"/>
    </location>
</feature>
<dbReference type="EMBL" id="QJKJ01008911">
    <property type="protein sequence ID" value="RDX78280.1"/>
    <property type="molecule type" value="Genomic_DNA"/>
</dbReference>
<organism evidence="1 2">
    <name type="scientific">Mucuna pruriens</name>
    <name type="common">Velvet bean</name>
    <name type="synonym">Dolichos pruriens</name>
    <dbReference type="NCBI Taxonomy" id="157652"/>
    <lineage>
        <taxon>Eukaryota</taxon>
        <taxon>Viridiplantae</taxon>
        <taxon>Streptophyta</taxon>
        <taxon>Embryophyta</taxon>
        <taxon>Tracheophyta</taxon>
        <taxon>Spermatophyta</taxon>
        <taxon>Magnoliopsida</taxon>
        <taxon>eudicotyledons</taxon>
        <taxon>Gunneridae</taxon>
        <taxon>Pentapetalae</taxon>
        <taxon>rosids</taxon>
        <taxon>fabids</taxon>
        <taxon>Fabales</taxon>
        <taxon>Fabaceae</taxon>
        <taxon>Papilionoideae</taxon>
        <taxon>50 kb inversion clade</taxon>
        <taxon>NPAAA clade</taxon>
        <taxon>indigoferoid/millettioid clade</taxon>
        <taxon>Phaseoleae</taxon>
        <taxon>Mucuna</taxon>
    </lineage>
</organism>
<dbReference type="SUPFAM" id="SSF56672">
    <property type="entry name" value="DNA/RNA polymerases"/>
    <property type="match status" value="1"/>
</dbReference>
<sequence>MKLLAIGIIYPISNSRWVSPDCMEVFMDDFAMYGESFDACLENMSQVLTRCININLVLNFEKCHFMVTKGIVLGCLISSKGIEVYKYKIDIITYLPSPASMREVFSFLGHAGFYGRFIKNFNKIALPLSKLQQKDMDFLFYQLCTKAF</sequence>
<proteinExistence type="predicted"/>
<dbReference type="PANTHER" id="PTHR37984:SF5">
    <property type="entry name" value="PROTEIN NYNRIN-LIKE"/>
    <property type="match status" value="1"/>
</dbReference>
<gene>
    <name evidence="1" type="primary">pol</name>
    <name evidence="1" type="ORF">CR513_41451</name>
</gene>
<evidence type="ECO:0000313" key="1">
    <source>
        <dbReference type="EMBL" id="RDX78280.1"/>
    </source>
</evidence>
<accession>A0A371FJ66</accession>
<dbReference type="InterPro" id="IPR050951">
    <property type="entry name" value="Retrovirus_Pol_polyprotein"/>
</dbReference>
<protein>
    <submittedName>
        <fullName evidence="1">Retrovirus-related Pol polyprotein from transposon opus</fullName>
    </submittedName>
</protein>
<dbReference type="InterPro" id="IPR043128">
    <property type="entry name" value="Rev_trsase/Diguanyl_cyclase"/>
</dbReference>
<evidence type="ECO:0000313" key="2">
    <source>
        <dbReference type="Proteomes" id="UP000257109"/>
    </source>
</evidence>
<dbReference type="AlphaFoldDB" id="A0A371FJ66"/>
<comment type="caution">
    <text evidence="1">The sequence shown here is derived from an EMBL/GenBank/DDBJ whole genome shotgun (WGS) entry which is preliminary data.</text>
</comment>
<dbReference type="PANTHER" id="PTHR37984">
    <property type="entry name" value="PROTEIN CBG26694"/>
    <property type="match status" value="1"/>
</dbReference>
<dbReference type="Proteomes" id="UP000257109">
    <property type="component" value="Unassembled WGS sequence"/>
</dbReference>
<dbReference type="Gene3D" id="3.30.70.270">
    <property type="match status" value="2"/>
</dbReference>
<dbReference type="InterPro" id="IPR043502">
    <property type="entry name" value="DNA/RNA_pol_sf"/>
</dbReference>
<keyword evidence="2" id="KW-1185">Reference proteome</keyword>